<dbReference type="NCBIfam" id="TIGR00275">
    <property type="entry name" value="aminoacetone oxidase family FAD-binding enzyme"/>
    <property type="match status" value="1"/>
</dbReference>
<evidence type="ECO:0000313" key="7">
    <source>
        <dbReference type="Proteomes" id="UP000605148"/>
    </source>
</evidence>
<dbReference type="PANTHER" id="PTHR42887">
    <property type="entry name" value="OS12G0638800 PROTEIN"/>
    <property type="match status" value="1"/>
</dbReference>
<organism evidence="6 7">
    <name type="scientific">Roseibium aquae</name>
    <dbReference type="NCBI Taxonomy" id="1323746"/>
    <lineage>
        <taxon>Bacteria</taxon>
        <taxon>Pseudomonadati</taxon>
        <taxon>Pseudomonadota</taxon>
        <taxon>Alphaproteobacteria</taxon>
        <taxon>Hyphomicrobiales</taxon>
        <taxon>Stappiaceae</taxon>
        <taxon>Roseibium</taxon>
    </lineage>
</organism>
<dbReference type="Gene3D" id="2.40.30.10">
    <property type="entry name" value="Translation factors"/>
    <property type="match status" value="1"/>
</dbReference>
<dbReference type="Gene3D" id="3.50.50.60">
    <property type="entry name" value="FAD/NAD(P)-binding domain"/>
    <property type="match status" value="1"/>
</dbReference>
<dbReference type="InterPro" id="IPR057661">
    <property type="entry name" value="RsdA/BaiN/AoA(So)_Rossmann"/>
</dbReference>
<name>A0A916TL20_9HYPH</name>
<feature type="domain" description="RsdA/BaiN/AoA(So)-like insert" evidence="5">
    <location>
        <begin position="201"/>
        <end position="349"/>
    </location>
</feature>
<reference evidence="6" key="1">
    <citation type="journal article" date="2014" name="Int. J. Syst. Evol. Microbiol.">
        <title>Complete genome sequence of Corynebacterium casei LMG S-19264T (=DSM 44701T), isolated from a smear-ripened cheese.</title>
        <authorList>
            <consortium name="US DOE Joint Genome Institute (JGI-PGF)"/>
            <person name="Walter F."/>
            <person name="Albersmeier A."/>
            <person name="Kalinowski J."/>
            <person name="Ruckert C."/>
        </authorList>
    </citation>
    <scope>NUCLEOTIDE SEQUENCE</scope>
    <source>
        <strain evidence="6">CGMCC 1.12426</strain>
    </source>
</reference>
<dbReference type="AlphaFoldDB" id="A0A916TL20"/>
<dbReference type="InterPro" id="IPR055178">
    <property type="entry name" value="RsdA/BaiN/AoA(So)-like_dom"/>
</dbReference>
<dbReference type="InterPro" id="IPR004792">
    <property type="entry name" value="BaiN-like"/>
</dbReference>
<dbReference type="SUPFAM" id="SSF160996">
    <property type="entry name" value="HI0933 insert domain-like"/>
    <property type="match status" value="1"/>
</dbReference>
<protein>
    <submittedName>
        <fullName evidence="6">NAD(FAD)-utilizing dehydrogenase</fullName>
    </submittedName>
</protein>
<dbReference type="Gene3D" id="1.10.8.260">
    <property type="entry name" value="HI0933 insert domain-like"/>
    <property type="match status" value="1"/>
</dbReference>
<keyword evidence="7" id="KW-1185">Reference proteome</keyword>
<evidence type="ECO:0000256" key="2">
    <source>
        <dbReference type="ARBA" id="ARBA00022630"/>
    </source>
</evidence>
<gene>
    <name evidence="6" type="ORF">GCM10011316_26630</name>
</gene>
<dbReference type="EMBL" id="BMFA01000007">
    <property type="protein sequence ID" value="GGB53253.1"/>
    <property type="molecule type" value="Genomic_DNA"/>
</dbReference>
<dbReference type="InterPro" id="IPR036188">
    <property type="entry name" value="FAD/NAD-bd_sf"/>
</dbReference>
<dbReference type="RefSeq" id="WP_150496477.1">
    <property type="nucleotide sequence ID" value="NZ_BMFA01000007.1"/>
</dbReference>
<dbReference type="NCBIfam" id="TIGR03862">
    <property type="entry name" value="flavo_PP4765"/>
    <property type="match status" value="1"/>
</dbReference>
<dbReference type="InterPro" id="IPR023166">
    <property type="entry name" value="BaiN-like_dom_sf"/>
</dbReference>
<feature type="domain" description="RsdA/BaiN/AoA(So)-like Rossmann fold-like" evidence="4">
    <location>
        <begin position="3"/>
        <end position="401"/>
    </location>
</feature>
<proteinExistence type="predicted"/>
<dbReference type="Pfam" id="PF03486">
    <property type="entry name" value="HI0933_like"/>
    <property type="match status" value="1"/>
</dbReference>
<evidence type="ECO:0000259" key="4">
    <source>
        <dbReference type="Pfam" id="PF03486"/>
    </source>
</evidence>
<dbReference type="SUPFAM" id="SSF51905">
    <property type="entry name" value="FAD/NAD(P)-binding domain"/>
    <property type="match status" value="1"/>
</dbReference>
<dbReference type="OrthoDB" id="5288829at2"/>
<dbReference type="Pfam" id="PF22780">
    <property type="entry name" value="HI0933_like_1st"/>
    <property type="match status" value="1"/>
</dbReference>
<evidence type="ECO:0000256" key="3">
    <source>
        <dbReference type="ARBA" id="ARBA00022827"/>
    </source>
</evidence>
<dbReference type="PANTHER" id="PTHR42887:SF1">
    <property type="entry name" value="BLR3961 PROTEIN"/>
    <property type="match status" value="1"/>
</dbReference>
<comment type="cofactor">
    <cofactor evidence="1">
        <name>FAD</name>
        <dbReference type="ChEBI" id="CHEBI:57692"/>
    </cofactor>
</comment>
<dbReference type="InterPro" id="IPR022460">
    <property type="entry name" value="Flavoprotein_PP4765"/>
</dbReference>
<reference evidence="6" key="2">
    <citation type="submission" date="2020-09" db="EMBL/GenBank/DDBJ databases">
        <authorList>
            <person name="Sun Q."/>
            <person name="Zhou Y."/>
        </authorList>
    </citation>
    <scope>NUCLEOTIDE SEQUENCE</scope>
    <source>
        <strain evidence="6">CGMCC 1.12426</strain>
    </source>
</reference>
<keyword evidence="3" id="KW-0274">FAD</keyword>
<evidence type="ECO:0000259" key="5">
    <source>
        <dbReference type="Pfam" id="PF22780"/>
    </source>
</evidence>
<comment type="caution">
    <text evidence="6">The sequence shown here is derived from an EMBL/GenBank/DDBJ whole genome shotgun (WGS) entry which is preliminary data.</text>
</comment>
<keyword evidence="2" id="KW-0285">Flavoprotein</keyword>
<sequence length="418" mass="44544">MIDVLIIGAGPAGLYAADQLSSRGYSVQVVERKRSPARKFLLAGRGGLNLTHSEPLGDFTHRYREASGFMAPLLERFPPDALRAWCHALGQDTFIGSSGRIFPKAMKASPLVRALLNRLSVQNVTMRFGVSWEGFDENGRSLLRETADTVTPATVAPTTVTPTQARSVLLALGGASWPHLGADGSWQQALRQHGVQVQRFEPANCGFLIPWSDHLVSKCAGAPLKRVRLSVGPHSSLGEAMISASGLEGGVVYALSAEIRNAINQSGHADLTLDLRPDLDRARLSSRLGAQREKQSISTVLRKAAGLSGPAQSVLREAGPLPREAEALATLIKSVPLTATAPYAIDRAISSAGGIALDEVDRHMMLTRMPGVFVAGEMLDWEAPTGGYLLQGCFATAHAASAGIQDYLAETNIRENAG</sequence>
<evidence type="ECO:0000313" key="6">
    <source>
        <dbReference type="EMBL" id="GGB53253.1"/>
    </source>
</evidence>
<dbReference type="Proteomes" id="UP000605148">
    <property type="component" value="Unassembled WGS sequence"/>
</dbReference>
<evidence type="ECO:0000256" key="1">
    <source>
        <dbReference type="ARBA" id="ARBA00001974"/>
    </source>
</evidence>
<accession>A0A916TL20</accession>